<comment type="caution">
    <text evidence="2">The sequence shown here is derived from an EMBL/GenBank/DDBJ whole genome shotgun (WGS) entry which is preliminary data.</text>
</comment>
<feature type="region of interest" description="Disordered" evidence="1">
    <location>
        <begin position="98"/>
        <end position="126"/>
    </location>
</feature>
<dbReference type="Proteomes" id="UP000186817">
    <property type="component" value="Unassembled WGS sequence"/>
</dbReference>
<sequence>MCDQPADPFVFCGLIFLQGQAYGPHRVGEPVPSRAFGGATEVGAFGTPPSTAEMAQEPWPAEIAGPRFASFLESTLEQLLCKHRELLVAQFREVLKDDRVGPPVPSSRPPALAPMPGPEAPRLKESESFLAKADDACSFC</sequence>
<name>A0A1Q9E3H7_SYMMI</name>
<protein>
    <submittedName>
        <fullName evidence="2">Uncharacterized protein</fullName>
    </submittedName>
</protein>
<feature type="compositionally biased region" description="Pro residues" evidence="1">
    <location>
        <begin position="102"/>
        <end position="119"/>
    </location>
</feature>
<proteinExistence type="predicted"/>
<dbReference type="EMBL" id="LSRX01000277">
    <property type="protein sequence ID" value="OLQ01953.1"/>
    <property type="molecule type" value="Genomic_DNA"/>
</dbReference>
<evidence type="ECO:0000313" key="3">
    <source>
        <dbReference type="Proteomes" id="UP000186817"/>
    </source>
</evidence>
<keyword evidence="3" id="KW-1185">Reference proteome</keyword>
<evidence type="ECO:0000256" key="1">
    <source>
        <dbReference type="SAM" id="MobiDB-lite"/>
    </source>
</evidence>
<organism evidence="2 3">
    <name type="scientific">Symbiodinium microadriaticum</name>
    <name type="common">Dinoflagellate</name>
    <name type="synonym">Zooxanthella microadriatica</name>
    <dbReference type="NCBI Taxonomy" id="2951"/>
    <lineage>
        <taxon>Eukaryota</taxon>
        <taxon>Sar</taxon>
        <taxon>Alveolata</taxon>
        <taxon>Dinophyceae</taxon>
        <taxon>Suessiales</taxon>
        <taxon>Symbiodiniaceae</taxon>
        <taxon>Symbiodinium</taxon>
    </lineage>
</organism>
<accession>A0A1Q9E3H7</accession>
<gene>
    <name evidence="2" type="ORF">AK812_SmicGene15270</name>
</gene>
<dbReference type="AlphaFoldDB" id="A0A1Q9E3H7"/>
<evidence type="ECO:0000313" key="2">
    <source>
        <dbReference type="EMBL" id="OLQ01953.1"/>
    </source>
</evidence>
<reference evidence="2 3" key="1">
    <citation type="submission" date="2016-02" db="EMBL/GenBank/DDBJ databases">
        <title>Genome analysis of coral dinoflagellate symbionts highlights evolutionary adaptations to a symbiotic lifestyle.</title>
        <authorList>
            <person name="Aranda M."/>
            <person name="Li Y."/>
            <person name="Liew Y.J."/>
            <person name="Baumgarten S."/>
            <person name="Simakov O."/>
            <person name="Wilson M."/>
            <person name="Piel J."/>
            <person name="Ashoor H."/>
            <person name="Bougouffa S."/>
            <person name="Bajic V.B."/>
            <person name="Ryu T."/>
            <person name="Ravasi T."/>
            <person name="Bayer T."/>
            <person name="Micklem G."/>
            <person name="Kim H."/>
            <person name="Bhak J."/>
            <person name="Lajeunesse T.C."/>
            <person name="Voolstra C.R."/>
        </authorList>
    </citation>
    <scope>NUCLEOTIDE SEQUENCE [LARGE SCALE GENOMIC DNA]</scope>
    <source>
        <strain evidence="2 3">CCMP2467</strain>
    </source>
</reference>